<dbReference type="PANTHER" id="PTHR42796:SF4">
    <property type="entry name" value="FUMARYLACETOACETATE HYDROLASE DOMAIN-CONTAINING PROTEIN 2A"/>
    <property type="match status" value="1"/>
</dbReference>
<evidence type="ECO:0000313" key="4">
    <source>
        <dbReference type="EMBL" id="EFL52742.1"/>
    </source>
</evidence>
<keyword evidence="2" id="KW-0479">Metal-binding</keyword>
<dbReference type="eggNOG" id="COG0179">
    <property type="taxonomic scope" value="Bacteria"/>
</dbReference>
<dbReference type="Gene3D" id="3.90.850.10">
    <property type="entry name" value="Fumarylacetoacetase-like, C-terminal domain"/>
    <property type="match status" value="1"/>
</dbReference>
<dbReference type="InterPro" id="IPR051121">
    <property type="entry name" value="FAH"/>
</dbReference>
<dbReference type="OrthoDB" id="5197601at2"/>
<dbReference type="Pfam" id="PF01557">
    <property type="entry name" value="FAA_hydrolase"/>
    <property type="match status" value="1"/>
</dbReference>
<keyword evidence="5" id="KW-1185">Reference proteome</keyword>
<organism evidence="4 5">
    <name type="scientific">Solidesulfovibrio fructosivorans JJ]</name>
    <dbReference type="NCBI Taxonomy" id="596151"/>
    <lineage>
        <taxon>Bacteria</taxon>
        <taxon>Pseudomonadati</taxon>
        <taxon>Thermodesulfobacteriota</taxon>
        <taxon>Desulfovibrionia</taxon>
        <taxon>Desulfovibrionales</taxon>
        <taxon>Desulfovibrionaceae</taxon>
        <taxon>Solidesulfovibrio</taxon>
    </lineage>
</organism>
<dbReference type="RefSeq" id="WP_005990561.1">
    <property type="nucleotide sequence ID" value="NZ_AECZ01000002.1"/>
</dbReference>
<dbReference type="Proteomes" id="UP000006250">
    <property type="component" value="Unassembled WGS sequence"/>
</dbReference>
<reference evidence="4 5" key="1">
    <citation type="submission" date="2010-08" db="EMBL/GenBank/DDBJ databases">
        <title>The draft genome of Desulfovibrio fructosovorans JJ.</title>
        <authorList>
            <consortium name="US DOE Joint Genome Institute (JGI-PGF)"/>
            <person name="Lucas S."/>
            <person name="Copeland A."/>
            <person name="Lapidus A."/>
            <person name="Cheng J.-F."/>
            <person name="Bruce D."/>
            <person name="Goodwin L."/>
            <person name="Pitluck S."/>
            <person name="Land M.L."/>
            <person name="Hauser L."/>
            <person name="Chang Y.-J."/>
            <person name="Jeffries C."/>
            <person name="Wall J.D."/>
            <person name="Stahl D.A."/>
            <person name="Arkin A.P."/>
            <person name="Dehal P."/>
            <person name="Stolyar S.M."/>
            <person name="Hazen T.C."/>
            <person name="Woyke T.J."/>
        </authorList>
    </citation>
    <scope>NUCLEOTIDE SEQUENCE [LARGE SCALE GENOMIC DNA]</scope>
    <source>
        <strain evidence="4 5">JJ</strain>
    </source>
</reference>
<dbReference type="GO" id="GO:0046872">
    <property type="term" value="F:metal ion binding"/>
    <property type="evidence" value="ECO:0007669"/>
    <property type="project" value="UniProtKB-KW"/>
</dbReference>
<accession>E1JRX3</accession>
<evidence type="ECO:0000259" key="3">
    <source>
        <dbReference type="Pfam" id="PF01557"/>
    </source>
</evidence>
<evidence type="ECO:0000313" key="5">
    <source>
        <dbReference type="Proteomes" id="UP000006250"/>
    </source>
</evidence>
<dbReference type="EMBL" id="AECZ01000002">
    <property type="protein sequence ID" value="EFL52742.1"/>
    <property type="molecule type" value="Genomic_DNA"/>
</dbReference>
<evidence type="ECO:0000256" key="2">
    <source>
        <dbReference type="ARBA" id="ARBA00022723"/>
    </source>
</evidence>
<comment type="caution">
    <text evidence="4">The sequence shown here is derived from an EMBL/GenBank/DDBJ whole genome shotgun (WGS) entry which is preliminary data.</text>
</comment>
<keyword evidence="4" id="KW-0413">Isomerase</keyword>
<dbReference type="STRING" id="596151.DesfrDRAFT_0372"/>
<evidence type="ECO:0000256" key="1">
    <source>
        <dbReference type="ARBA" id="ARBA00010211"/>
    </source>
</evidence>
<dbReference type="AlphaFoldDB" id="E1JRX3"/>
<comment type="similarity">
    <text evidence="1">Belongs to the FAH family.</text>
</comment>
<gene>
    <name evidence="4" type="ORF">DesfrDRAFT_0372</name>
</gene>
<dbReference type="PANTHER" id="PTHR42796">
    <property type="entry name" value="FUMARYLACETOACETATE HYDROLASE DOMAIN-CONTAINING PROTEIN 2A-RELATED"/>
    <property type="match status" value="1"/>
</dbReference>
<dbReference type="InterPro" id="IPR036663">
    <property type="entry name" value="Fumarylacetoacetase_C_sf"/>
</dbReference>
<dbReference type="EC" id="5.3.3.10" evidence="4"/>
<feature type="domain" description="Fumarylacetoacetase-like C-terminal" evidence="3">
    <location>
        <begin position="79"/>
        <end position="285"/>
    </location>
</feature>
<protein>
    <submittedName>
        <fullName evidence="4">5-carboxymethyl-2-hydroxymuconate Delta-isomerase</fullName>
        <ecNumber evidence="4">5.3.3.10</ecNumber>
    </submittedName>
</protein>
<dbReference type="GO" id="GO:0044281">
    <property type="term" value="P:small molecule metabolic process"/>
    <property type="evidence" value="ECO:0007669"/>
    <property type="project" value="UniProtKB-ARBA"/>
</dbReference>
<dbReference type="InterPro" id="IPR011234">
    <property type="entry name" value="Fumarylacetoacetase-like_C"/>
</dbReference>
<dbReference type="GO" id="GO:0008704">
    <property type="term" value="F:5-carboxymethyl-2-hydroxymuconate delta-isomerase activity"/>
    <property type="evidence" value="ECO:0007669"/>
    <property type="project" value="UniProtKB-EC"/>
</dbReference>
<name>E1JRX3_SOLFR</name>
<sequence>MRLVTFSHADGPRLGARLGDVLIDLAIAAPELPRDMKSLLAMGDAGLAAAEAAAAGAPSHAQLRFSAVRLLPPVPHPDKILCVGLNYVDHAIEIDPRSLPEHPVFFGRMATTLIGHNAPLLRPRVSRKLDFEAEVAAIIGIGGRHIPAEAALAHVAGYALFNEGSVRDYQFRSSQWFLGKNFDNTGAFGPELCTTDELPLGARGLRLSAAVNGEIMQEASTADMLFDVPTLVAALSEAMTLAPGDVIVTGTPSGVGFARTPPVFLKPGDVCEIELEGYGVLRNPVADEAV</sequence>
<proteinExistence type="inferred from homology"/>
<dbReference type="SUPFAM" id="SSF56529">
    <property type="entry name" value="FAH"/>
    <property type="match status" value="1"/>
</dbReference>